<gene>
    <name evidence="1" type="ORF">OEG84_11375</name>
</gene>
<sequence length="137" mass="15488">MAENMTAIAMMKDQKRTALEAAMHHILHRMRRFMRAYPARQEDKMPEHDLVWVSEINGEGPALEILEANKCNPALWLDAIPAGVCIVPKSALKSAGLSDEMVEYFALMGSATVANHAAYRKQQQQQDRAEYEAKYQP</sequence>
<keyword evidence="2" id="KW-1185">Reference proteome</keyword>
<dbReference type="Proteomes" id="UP001073227">
    <property type="component" value="Unassembled WGS sequence"/>
</dbReference>
<name>A0ABT3Z9F5_9HYPH</name>
<accession>A0ABT3Z9F5</accession>
<proteinExistence type="predicted"/>
<reference evidence="1" key="1">
    <citation type="submission" date="2022-10" db="EMBL/GenBank/DDBJ databases">
        <title>Hoeflea sp. G2-23, isolated from marine algae.</title>
        <authorList>
            <person name="Kristyanto S."/>
            <person name="Kim J.M."/>
            <person name="Jeon C.O."/>
        </authorList>
    </citation>
    <scope>NUCLEOTIDE SEQUENCE</scope>
    <source>
        <strain evidence="1">G2-23</strain>
    </source>
</reference>
<comment type="caution">
    <text evidence="1">The sequence shown here is derived from an EMBL/GenBank/DDBJ whole genome shotgun (WGS) entry which is preliminary data.</text>
</comment>
<dbReference type="RefSeq" id="WP_267653864.1">
    <property type="nucleotide sequence ID" value="NZ_JAOVZR010000001.1"/>
</dbReference>
<evidence type="ECO:0000313" key="2">
    <source>
        <dbReference type="Proteomes" id="UP001073227"/>
    </source>
</evidence>
<protein>
    <submittedName>
        <fullName evidence="1">Uncharacterized protein</fullName>
    </submittedName>
</protein>
<dbReference type="EMBL" id="JAOVZR010000001">
    <property type="protein sequence ID" value="MCY0148293.1"/>
    <property type="molecule type" value="Genomic_DNA"/>
</dbReference>
<evidence type="ECO:0000313" key="1">
    <source>
        <dbReference type="EMBL" id="MCY0148293.1"/>
    </source>
</evidence>
<organism evidence="1 2">
    <name type="scientific">Hoeflea algicola</name>
    <dbReference type="NCBI Taxonomy" id="2983763"/>
    <lineage>
        <taxon>Bacteria</taxon>
        <taxon>Pseudomonadati</taxon>
        <taxon>Pseudomonadota</taxon>
        <taxon>Alphaproteobacteria</taxon>
        <taxon>Hyphomicrobiales</taxon>
        <taxon>Rhizobiaceae</taxon>
        <taxon>Hoeflea</taxon>
    </lineage>
</organism>